<proteinExistence type="predicted"/>
<keyword evidence="2" id="KW-1185">Reference proteome</keyword>
<dbReference type="EMBL" id="LNQR01000099">
    <property type="protein sequence ID" value="KWT81406.1"/>
    <property type="molecule type" value="Genomic_DNA"/>
</dbReference>
<reference evidence="1 2" key="1">
    <citation type="submission" date="2015-11" db="EMBL/GenBank/DDBJ databases">
        <authorList>
            <person name="Lin W."/>
        </authorList>
    </citation>
    <scope>NUCLEOTIDE SEQUENCE [LARGE SCALE GENOMIC DNA]</scope>
    <source>
        <strain evidence="1 2">HCH-1</strain>
    </source>
</reference>
<evidence type="ECO:0000313" key="2">
    <source>
        <dbReference type="Proteomes" id="UP000060487"/>
    </source>
</evidence>
<comment type="caution">
    <text evidence="1">The sequence shown here is derived from an EMBL/GenBank/DDBJ whole genome shotgun (WGS) entry which is preliminary data.</text>
</comment>
<dbReference type="RefSeq" id="WP_085053203.1">
    <property type="nucleotide sequence ID" value="NZ_LNQR01000099.1"/>
</dbReference>
<protein>
    <submittedName>
        <fullName evidence="1">Uncharacterized protein</fullName>
    </submittedName>
</protein>
<name>A0ABR5SCL8_9BACT</name>
<organism evidence="1 2">
    <name type="scientific">Candidatus Magnetominusculus xianensis</name>
    <dbReference type="NCBI Taxonomy" id="1748249"/>
    <lineage>
        <taxon>Bacteria</taxon>
        <taxon>Pseudomonadati</taxon>
        <taxon>Nitrospirota</taxon>
        <taxon>Nitrospiria</taxon>
        <taxon>Nitrospirales</taxon>
        <taxon>Nitrospiraceae</taxon>
        <taxon>Candidatus Magnetominusculus</taxon>
    </lineage>
</organism>
<sequence length="152" mass="16903">MAKKSTGQFDDIIESAAKFVEQQKGIWDHTAWTDFLSGISKMGFDVDSEMKAYLGSLLESMKKYYTAASATDGISSTMKGIAEDTVTFITKTKGSWDHSGWEEYLKDMQKKGAELSEETTKYLGSVLEISKELYFLPSLASKMMSKGLSKKS</sequence>
<accession>A0ABR5SCL8</accession>
<dbReference type="Proteomes" id="UP000060487">
    <property type="component" value="Unassembled WGS sequence"/>
</dbReference>
<gene>
    <name evidence="1" type="ORF">ASN18_2578</name>
</gene>
<evidence type="ECO:0000313" key="1">
    <source>
        <dbReference type="EMBL" id="KWT81406.1"/>
    </source>
</evidence>